<dbReference type="EMBL" id="CP046072">
    <property type="protein sequence ID" value="QSZ42791.1"/>
    <property type="molecule type" value="Genomic_DNA"/>
</dbReference>
<dbReference type="Gene3D" id="3.30.70.270">
    <property type="match status" value="1"/>
</dbReference>
<dbReference type="NCBIfam" id="TIGR00229">
    <property type="entry name" value="sensory_box"/>
    <property type="match status" value="2"/>
</dbReference>
<dbReference type="Gene3D" id="3.30.450.20">
    <property type="entry name" value="PAS domain"/>
    <property type="match status" value="3"/>
</dbReference>
<evidence type="ECO:0000256" key="1">
    <source>
        <dbReference type="ARBA" id="ARBA00051114"/>
    </source>
</evidence>
<evidence type="ECO:0000313" key="7">
    <source>
        <dbReference type="Proteomes" id="UP000671852"/>
    </source>
</evidence>
<dbReference type="InterPro" id="IPR000160">
    <property type="entry name" value="GGDEF_dom"/>
</dbReference>
<dbReference type="SUPFAM" id="SSF55785">
    <property type="entry name" value="PYP-like sensor domain (PAS domain)"/>
    <property type="match status" value="3"/>
</dbReference>
<evidence type="ECO:0000259" key="2">
    <source>
        <dbReference type="PROSITE" id="PS50112"/>
    </source>
</evidence>
<dbReference type="CDD" id="cd01949">
    <property type="entry name" value="GGDEF"/>
    <property type="match status" value="1"/>
</dbReference>
<dbReference type="GO" id="GO:0071732">
    <property type="term" value="P:cellular response to nitric oxide"/>
    <property type="evidence" value="ECO:0007669"/>
    <property type="project" value="UniProtKB-ARBA"/>
</dbReference>
<dbReference type="SMART" id="SM00267">
    <property type="entry name" value="GGDEF"/>
    <property type="match status" value="1"/>
</dbReference>
<dbReference type="InterPro" id="IPR013656">
    <property type="entry name" value="PAS_4"/>
</dbReference>
<keyword evidence="7" id="KW-1185">Reference proteome</keyword>
<dbReference type="RefSeq" id="WP_207561602.1">
    <property type="nucleotide sequence ID" value="NZ_CP046072.1"/>
</dbReference>
<dbReference type="AlphaFoldDB" id="A0A975B213"/>
<dbReference type="InterPro" id="IPR001633">
    <property type="entry name" value="EAL_dom"/>
</dbReference>
<dbReference type="FunFam" id="3.20.20.450:FF:000001">
    <property type="entry name" value="Cyclic di-GMP phosphodiesterase yahA"/>
    <property type="match status" value="1"/>
</dbReference>
<dbReference type="SMART" id="SM00091">
    <property type="entry name" value="PAS"/>
    <property type="match status" value="3"/>
</dbReference>
<dbReference type="InterPro" id="IPR035965">
    <property type="entry name" value="PAS-like_dom_sf"/>
</dbReference>
<feature type="domain" description="PAC" evidence="3">
    <location>
        <begin position="222"/>
        <end position="274"/>
    </location>
</feature>
<comment type="catalytic activity">
    <reaction evidence="1">
        <text>3',3'-c-di-GMP + H2O = 5'-phosphoguanylyl(3'-&gt;5')guanosine + H(+)</text>
        <dbReference type="Rhea" id="RHEA:24902"/>
        <dbReference type="ChEBI" id="CHEBI:15377"/>
        <dbReference type="ChEBI" id="CHEBI:15378"/>
        <dbReference type="ChEBI" id="CHEBI:58754"/>
        <dbReference type="ChEBI" id="CHEBI:58805"/>
        <dbReference type="EC" id="3.1.4.52"/>
    </reaction>
    <physiologicalReaction direction="left-to-right" evidence="1">
        <dbReference type="Rhea" id="RHEA:24903"/>
    </physiologicalReaction>
</comment>
<reference evidence="6" key="1">
    <citation type="submission" date="2019-11" db="EMBL/GenBank/DDBJ databases">
        <authorList>
            <person name="Kojima H."/>
        </authorList>
    </citation>
    <scope>NUCLEOTIDE SEQUENCE</scope>
    <source>
        <strain evidence="6">H1576</strain>
    </source>
</reference>
<dbReference type="SMART" id="SM00086">
    <property type="entry name" value="PAC"/>
    <property type="match status" value="3"/>
</dbReference>
<dbReference type="InterPro" id="IPR000014">
    <property type="entry name" value="PAS"/>
</dbReference>
<dbReference type="Proteomes" id="UP000671852">
    <property type="component" value="Chromosome"/>
</dbReference>
<organism evidence="6 7">
    <name type="scientific">Sulfurimonas aquatica</name>
    <dbReference type="NCBI Taxonomy" id="2672570"/>
    <lineage>
        <taxon>Bacteria</taxon>
        <taxon>Pseudomonadati</taxon>
        <taxon>Campylobacterota</taxon>
        <taxon>Epsilonproteobacteria</taxon>
        <taxon>Campylobacterales</taxon>
        <taxon>Sulfurimonadaceae</taxon>
        <taxon>Sulfurimonas</taxon>
    </lineage>
</organism>
<dbReference type="InterPro" id="IPR043128">
    <property type="entry name" value="Rev_trsase/Diguanyl_cyclase"/>
</dbReference>
<dbReference type="SUPFAM" id="SSF141868">
    <property type="entry name" value="EAL domain-like"/>
    <property type="match status" value="1"/>
</dbReference>
<evidence type="ECO:0000313" key="6">
    <source>
        <dbReference type="EMBL" id="QSZ42791.1"/>
    </source>
</evidence>
<feature type="domain" description="PAS" evidence="2">
    <location>
        <begin position="275"/>
        <end position="346"/>
    </location>
</feature>
<evidence type="ECO:0000259" key="4">
    <source>
        <dbReference type="PROSITE" id="PS50883"/>
    </source>
</evidence>
<dbReference type="PANTHER" id="PTHR44757:SF2">
    <property type="entry name" value="BIOFILM ARCHITECTURE MAINTENANCE PROTEIN MBAA"/>
    <property type="match status" value="1"/>
</dbReference>
<feature type="domain" description="PAC" evidence="3">
    <location>
        <begin position="87"/>
        <end position="139"/>
    </location>
</feature>
<name>A0A975B213_9BACT</name>
<dbReference type="PROSITE" id="PS50112">
    <property type="entry name" value="PAS"/>
    <property type="match status" value="1"/>
</dbReference>
<reference evidence="6" key="2">
    <citation type="submission" date="2021-04" db="EMBL/GenBank/DDBJ databases">
        <title>Isolation and characterization of a novel species of the genus Sulfurimonas.</title>
        <authorList>
            <person name="Fukui M."/>
        </authorList>
    </citation>
    <scope>NUCLEOTIDE SEQUENCE</scope>
    <source>
        <strain evidence="6">H1576</strain>
    </source>
</reference>
<feature type="domain" description="PAC" evidence="3">
    <location>
        <begin position="348"/>
        <end position="400"/>
    </location>
</feature>
<dbReference type="Pfam" id="PF08448">
    <property type="entry name" value="PAS_4"/>
    <property type="match status" value="3"/>
</dbReference>
<feature type="domain" description="EAL" evidence="4">
    <location>
        <begin position="573"/>
        <end position="826"/>
    </location>
</feature>
<dbReference type="InterPro" id="IPR001610">
    <property type="entry name" value="PAC"/>
</dbReference>
<dbReference type="NCBIfam" id="TIGR00254">
    <property type="entry name" value="GGDEF"/>
    <property type="match status" value="1"/>
</dbReference>
<dbReference type="KEGG" id="saqt:GJV85_11920"/>
<dbReference type="Pfam" id="PF00563">
    <property type="entry name" value="EAL"/>
    <property type="match status" value="1"/>
</dbReference>
<dbReference type="CDD" id="cd01948">
    <property type="entry name" value="EAL"/>
    <property type="match status" value="1"/>
</dbReference>
<dbReference type="SMART" id="SM00052">
    <property type="entry name" value="EAL"/>
    <property type="match status" value="1"/>
</dbReference>
<dbReference type="FunFam" id="3.30.70.270:FF:000001">
    <property type="entry name" value="Diguanylate cyclase domain protein"/>
    <property type="match status" value="1"/>
</dbReference>
<evidence type="ECO:0000259" key="3">
    <source>
        <dbReference type="PROSITE" id="PS50113"/>
    </source>
</evidence>
<dbReference type="CDD" id="cd00130">
    <property type="entry name" value="PAS"/>
    <property type="match status" value="2"/>
</dbReference>
<dbReference type="Gene3D" id="3.20.20.450">
    <property type="entry name" value="EAL domain"/>
    <property type="match status" value="1"/>
</dbReference>
<dbReference type="SUPFAM" id="SSF55073">
    <property type="entry name" value="Nucleotide cyclase"/>
    <property type="match status" value="1"/>
</dbReference>
<evidence type="ECO:0000259" key="5">
    <source>
        <dbReference type="PROSITE" id="PS50887"/>
    </source>
</evidence>
<sequence>MKKEFNHNKFKYEVVSPASPSSLELMYYKDYHNADGIYLGCNEAFAKFLNLPMEEIIGHTDIEILGESTGAIVQALDRELIAQKIAKKSQGWIRLQDGSSVLLSTSKSLIYNAAQEVIGLMGISINITDSYENEKKLKVREEELINSNNLLHTIINTVPVRIFWKDLDLNFLGCNELFANDARKKDESEIIGKSDYDLSWKNEAEIYRADDRSVLDSQIPKLFFEEPQTNSDGEEMWLRTSKIPLYDSENKLFGLLGMYENITHAKISANKLKESQQHLQAIIENEPECVKLVDPNGRLITMNPAGLAMLEAESLEVAQQQTLVNYMCKEWRTPFLELHQKVMQGLNASLVFKIKGLKGTSRWLETNAVPMRDADGDITALLGITRDITQRKKDEENIIYLANYDSLTQLPNRANLDTTLHNTLARAKRNTENFALMFLDIDNFKEINDNLGHDTGDKLLVEVSRCLTSILREEDTVARLGGDEFIILSPNTNANGAHEVAKKILKEIQNPRYIDDNTLSVTASIGIGIYPDDGEDKETLFKNADTAMYRSKREGRNNYSFFTKEMQISSKRNLELSHALRTALNNNELHLVYQPQISLHNQEVIGAETLLRWTHPEFGNISPAEFIPIAENNGLIIEIGEWVLRSATKQLQIWIDEGIKPFVVSVNLSAIQFRHANLPESISEILKENSLEAKYLELELTESVTAKDPHQAIEIINAINEIGVKISIDDFGTGYSNLSHLKKFKIYKLKIDQSFVQDIKDDQEDRAIVSAIINMSDALGLKTIAEGVETIEQLQYLRSQGCQEVQGYYFSKPLVAEDFISFIKKS</sequence>
<dbReference type="PROSITE" id="PS50887">
    <property type="entry name" value="GGDEF"/>
    <property type="match status" value="1"/>
</dbReference>
<feature type="domain" description="GGDEF" evidence="5">
    <location>
        <begin position="432"/>
        <end position="564"/>
    </location>
</feature>
<dbReference type="Pfam" id="PF00990">
    <property type="entry name" value="GGDEF"/>
    <property type="match status" value="1"/>
</dbReference>
<gene>
    <name evidence="6" type="ORF">GJV85_11920</name>
</gene>
<proteinExistence type="predicted"/>
<dbReference type="InterPro" id="IPR029787">
    <property type="entry name" value="Nucleotide_cyclase"/>
</dbReference>
<dbReference type="InterPro" id="IPR052155">
    <property type="entry name" value="Biofilm_reg_signaling"/>
</dbReference>
<dbReference type="InterPro" id="IPR000700">
    <property type="entry name" value="PAS-assoc_C"/>
</dbReference>
<dbReference type="PROSITE" id="PS50883">
    <property type="entry name" value="EAL"/>
    <property type="match status" value="1"/>
</dbReference>
<accession>A0A975B213</accession>
<protein>
    <submittedName>
        <fullName evidence="6">EAL domain-containing protein</fullName>
    </submittedName>
</protein>
<dbReference type="PANTHER" id="PTHR44757">
    <property type="entry name" value="DIGUANYLATE CYCLASE DGCP"/>
    <property type="match status" value="1"/>
</dbReference>
<dbReference type="PROSITE" id="PS50113">
    <property type="entry name" value="PAC"/>
    <property type="match status" value="3"/>
</dbReference>
<dbReference type="GO" id="GO:0071111">
    <property type="term" value="F:cyclic-guanylate-specific phosphodiesterase activity"/>
    <property type="evidence" value="ECO:0007669"/>
    <property type="project" value="UniProtKB-EC"/>
</dbReference>
<dbReference type="InterPro" id="IPR035919">
    <property type="entry name" value="EAL_sf"/>
</dbReference>